<feature type="transmembrane region" description="Helical" evidence="1">
    <location>
        <begin position="30"/>
        <end position="51"/>
    </location>
</feature>
<keyword evidence="1" id="KW-0812">Transmembrane</keyword>
<protein>
    <submittedName>
        <fullName evidence="2">Uncharacterized protein</fullName>
    </submittedName>
</protein>
<dbReference type="Proteomes" id="UP000026962">
    <property type="component" value="Chromosome 5"/>
</dbReference>
<dbReference type="AlphaFoldDB" id="A0A0E0L170"/>
<dbReference type="EnsemblPlants" id="OPUNC05G10550.1">
    <property type="protein sequence ID" value="OPUNC05G10550.1"/>
    <property type="gene ID" value="OPUNC05G10550"/>
</dbReference>
<reference evidence="2" key="1">
    <citation type="submission" date="2015-04" db="UniProtKB">
        <authorList>
            <consortium name="EnsemblPlants"/>
        </authorList>
    </citation>
    <scope>IDENTIFICATION</scope>
</reference>
<keyword evidence="1" id="KW-0472">Membrane</keyword>
<dbReference type="eggNOG" id="ENOG502S1II">
    <property type="taxonomic scope" value="Eukaryota"/>
</dbReference>
<name>A0A0E0L170_ORYPU</name>
<keyword evidence="1" id="KW-1133">Transmembrane helix</keyword>
<dbReference type="HOGENOM" id="CLU_135316_0_0_1"/>
<reference evidence="2" key="2">
    <citation type="submission" date="2018-05" db="EMBL/GenBank/DDBJ databases">
        <title>OpunRS2 (Oryza punctata Reference Sequence Version 2).</title>
        <authorList>
            <person name="Zhang J."/>
            <person name="Kudrna D."/>
            <person name="Lee S."/>
            <person name="Talag J."/>
            <person name="Welchert J."/>
            <person name="Wing R.A."/>
        </authorList>
    </citation>
    <scope>NUCLEOTIDE SEQUENCE [LARGE SCALE GENOMIC DNA]</scope>
</reference>
<evidence type="ECO:0000256" key="1">
    <source>
        <dbReference type="SAM" id="Phobius"/>
    </source>
</evidence>
<accession>A0A0E0L170</accession>
<evidence type="ECO:0000313" key="3">
    <source>
        <dbReference type="Proteomes" id="UP000026962"/>
    </source>
</evidence>
<organism evidence="2">
    <name type="scientific">Oryza punctata</name>
    <name type="common">Red rice</name>
    <dbReference type="NCBI Taxonomy" id="4537"/>
    <lineage>
        <taxon>Eukaryota</taxon>
        <taxon>Viridiplantae</taxon>
        <taxon>Streptophyta</taxon>
        <taxon>Embryophyta</taxon>
        <taxon>Tracheophyta</taxon>
        <taxon>Spermatophyta</taxon>
        <taxon>Magnoliopsida</taxon>
        <taxon>Liliopsida</taxon>
        <taxon>Poales</taxon>
        <taxon>Poaceae</taxon>
        <taxon>BOP clade</taxon>
        <taxon>Oryzoideae</taxon>
        <taxon>Oryzeae</taxon>
        <taxon>Oryzinae</taxon>
        <taxon>Oryza</taxon>
    </lineage>
</organism>
<keyword evidence="3" id="KW-1185">Reference proteome</keyword>
<dbReference type="Gramene" id="OPUNC05G10550.1">
    <property type="protein sequence ID" value="OPUNC05G10550.1"/>
    <property type="gene ID" value="OPUNC05G10550"/>
</dbReference>
<proteinExistence type="predicted"/>
<evidence type="ECO:0000313" key="2">
    <source>
        <dbReference type="EnsemblPlants" id="OPUNC05G10550.1"/>
    </source>
</evidence>
<sequence>MESGSGIGNDPDLTLGCDGGREGAPPNAGAALNLCFFLVVLLVFLGLSWYMRYELAAERFADQVRLVLMVSPLALLLSVRLLSGCKGGGSGRGRRGVDQLQLSLPMPDRDSIHRVGVLLVLLVVMAMTPT</sequence>
<dbReference type="PANTHER" id="PTHR33306">
    <property type="entry name" value="EXPRESSED PROTEIN-RELATED-RELATED"/>
    <property type="match status" value="1"/>
</dbReference>
<dbReference type="PANTHER" id="PTHR33306:SF5">
    <property type="entry name" value="OXIDOREDUCTASE_TRANSITION METAL ION-BINDING PROTEIN"/>
    <property type="match status" value="1"/>
</dbReference>